<dbReference type="AlphaFoldDB" id="A0A2C5XKL5"/>
<keyword evidence="3" id="KW-1185">Reference proteome</keyword>
<proteinExistence type="predicted"/>
<sequence length="88" mass="9942">MTGPPTNPLTIARRLTRFTVSEAHELALYVFEWHSSDHETTLQTARMPLQPTRPRSHPSYGKPLPGHPRLQSPDHGRHSAPTSKASRR</sequence>
<accession>A0A2C5XKL5</accession>
<organism evidence="2 3">
    <name type="scientific">Ophiocordyceps camponoti-rufipedis</name>
    <dbReference type="NCBI Taxonomy" id="2004952"/>
    <lineage>
        <taxon>Eukaryota</taxon>
        <taxon>Fungi</taxon>
        <taxon>Dikarya</taxon>
        <taxon>Ascomycota</taxon>
        <taxon>Pezizomycotina</taxon>
        <taxon>Sordariomycetes</taxon>
        <taxon>Hypocreomycetidae</taxon>
        <taxon>Hypocreales</taxon>
        <taxon>Ophiocordycipitaceae</taxon>
        <taxon>Ophiocordyceps</taxon>
    </lineage>
</organism>
<feature type="region of interest" description="Disordered" evidence="1">
    <location>
        <begin position="39"/>
        <end position="88"/>
    </location>
</feature>
<evidence type="ECO:0000313" key="2">
    <source>
        <dbReference type="EMBL" id="PHH75579.1"/>
    </source>
</evidence>
<gene>
    <name evidence="2" type="ORF">CDD80_2250</name>
</gene>
<dbReference type="EMBL" id="NJES01000208">
    <property type="protein sequence ID" value="PHH75579.1"/>
    <property type="molecule type" value="Genomic_DNA"/>
</dbReference>
<evidence type="ECO:0000313" key="3">
    <source>
        <dbReference type="Proteomes" id="UP000226431"/>
    </source>
</evidence>
<reference evidence="2 3" key="1">
    <citation type="submission" date="2017-06" db="EMBL/GenBank/DDBJ databases">
        <title>Ant-infecting Ophiocordyceps genomes reveal a high diversity of potential behavioral manipulation genes and a possible major role for enterotoxins.</title>
        <authorList>
            <person name="De Bekker C."/>
            <person name="Evans H.C."/>
            <person name="Brachmann A."/>
            <person name="Hughes D.P."/>
        </authorList>
    </citation>
    <scope>NUCLEOTIDE SEQUENCE [LARGE SCALE GENOMIC DNA]</scope>
    <source>
        <strain evidence="2 3">Map16</strain>
    </source>
</reference>
<evidence type="ECO:0000256" key="1">
    <source>
        <dbReference type="SAM" id="MobiDB-lite"/>
    </source>
</evidence>
<name>A0A2C5XKL5_9HYPO</name>
<comment type="caution">
    <text evidence="2">The sequence shown here is derived from an EMBL/GenBank/DDBJ whole genome shotgun (WGS) entry which is preliminary data.</text>
</comment>
<protein>
    <submittedName>
        <fullName evidence="2">Uncharacterized protein</fullName>
    </submittedName>
</protein>
<dbReference type="Proteomes" id="UP000226431">
    <property type="component" value="Unassembled WGS sequence"/>
</dbReference>